<evidence type="ECO:0000313" key="1">
    <source>
        <dbReference type="EMBL" id="MDQ0201660.1"/>
    </source>
</evidence>
<protein>
    <submittedName>
        <fullName evidence="1">Uncharacterized protein</fullName>
    </submittedName>
</protein>
<keyword evidence="2" id="KW-1185">Reference proteome</keyword>
<proteinExistence type="predicted"/>
<dbReference type="Proteomes" id="UP001224122">
    <property type="component" value="Unassembled WGS sequence"/>
</dbReference>
<evidence type="ECO:0000313" key="2">
    <source>
        <dbReference type="Proteomes" id="UP001224122"/>
    </source>
</evidence>
<sequence>MYVFMYDIMYLPMMTKVEMSLYSLFCGMSYLKDINDFFIDLTAESQAMNSQSTQFLLEKGFW</sequence>
<dbReference type="EMBL" id="JAUSTW010000011">
    <property type="protein sequence ID" value="MDQ0201660.1"/>
    <property type="molecule type" value="Genomic_DNA"/>
</dbReference>
<dbReference type="InterPro" id="IPR012347">
    <property type="entry name" value="Ferritin-like"/>
</dbReference>
<name>A0ABT9Y2A6_9BACI</name>
<comment type="caution">
    <text evidence="1">The sequence shown here is derived from an EMBL/GenBank/DDBJ whole genome shotgun (WGS) entry which is preliminary data.</text>
</comment>
<organism evidence="1 2">
    <name type="scientific">Neobacillus ginsengisoli</name>
    <dbReference type="NCBI Taxonomy" id="904295"/>
    <lineage>
        <taxon>Bacteria</taxon>
        <taxon>Bacillati</taxon>
        <taxon>Bacillota</taxon>
        <taxon>Bacilli</taxon>
        <taxon>Bacillales</taxon>
        <taxon>Bacillaceae</taxon>
        <taxon>Neobacillus</taxon>
    </lineage>
</organism>
<gene>
    <name evidence="1" type="ORF">J2S10_004870</name>
</gene>
<dbReference type="Gene3D" id="1.20.1260.10">
    <property type="match status" value="1"/>
</dbReference>
<reference evidence="1 2" key="1">
    <citation type="submission" date="2023-07" db="EMBL/GenBank/DDBJ databases">
        <title>Genomic Encyclopedia of Type Strains, Phase IV (KMG-IV): sequencing the most valuable type-strain genomes for metagenomic binning, comparative biology and taxonomic classification.</title>
        <authorList>
            <person name="Goeker M."/>
        </authorList>
    </citation>
    <scope>NUCLEOTIDE SEQUENCE [LARGE SCALE GENOMIC DNA]</scope>
    <source>
        <strain evidence="1 2">DSM 27594</strain>
    </source>
</reference>
<accession>A0ABT9Y2A6</accession>